<dbReference type="InterPro" id="IPR029063">
    <property type="entry name" value="SAM-dependent_MTases_sf"/>
</dbReference>
<dbReference type="KEGG" id="cpy:Cphy_3197"/>
<feature type="domain" description="Methyltransferase type 11" evidence="1">
    <location>
        <begin position="48"/>
        <end position="143"/>
    </location>
</feature>
<dbReference type="CDD" id="cd02440">
    <property type="entry name" value="AdoMet_MTases"/>
    <property type="match status" value="1"/>
</dbReference>
<dbReference type="GO" id="GO:0008757">
    <property type="term" value="F:S-adenosylmethionine-dependent methyltransferase activity"/>
    <property type="evidence" value="ECO:0007669"/>
    <property type="project" value="InterPro"/>
</dbReference>
<keyword evidence="2" id="KW-0489">Methyltransferase</keyword>
<dbReference type="EMBL" id="CP000885">
    <property type="protein sequence ID" value="ABX43551.1"/>
    <property type="molecule type" value="Genomic_DNA"/>
</dbReference>
<sequence length="247" mass="28556">MHNDSSTKCWSEAGLEWCEIAQKNDFRMFFIMPYTLQQLGNVSGKRILDLGCGEGGYSRELAQRGALVTAIDCSEFFINYSTNKAKEQGLHITHFIRNSCDLYDIQDNYFDIVLCSMMLMDCENLDGTVNEIARVLKSGGKVFASVLHPCFKGKDINWTGEGNESMVVFVKNYFFPKEWEMPPTNGLKGNVVWRHRTLEEYVKLFVKNNLRITDLNEPMPTEEQIKMSPRIGWLTKIPMFLFWELEK</sequence>
<gene>
    <name evidence="2" type="ordered locus">Cphy_3197</name>
</gene>
<dbReference type="PANTHER" id="PTHR43861:SF1">
    <property type="entry name" value="TRANS-ACONITATE 2-METHYLTRANSFERASE"/>
    <property type="match status" value="1"/>
</dbReference>
<dbReference type="eggNOG" id="COG2226">
    <property type="taxonomic scope" value="Bacteria"/>
</dbReference>
<dbReference type="RefSeq" id="WP_012201201.1">
    <property type="nucleotide sequence ID" value="NC_010001.1"/>
</dbReference>
<dbReference type="Proteomes" id="UP000000370">
    <property type="component" value="Chromosome"/>
</dbReference>
<name>A9KRQ7_LACP7</name>
<dbReference type="InterPro" id="IPR013216">
    <property type="entry name" value="Methyltransf_11"/>
</dbReference>
<dbReference type="PANTHER" id="PTHR43861">
    <property type="entry name" value="TRANS-ACONITATE 2-METHYLTRANSFERASE-RELATED"/>
    <property type="match status" value="1"/>
</dbReference>
<dbReference type="Gene3D" id="3.40.50.150">
    <property type="entry name" value="Vaccinia Virus protein VP39"/>
    <property type="match status" value="1"/>
</dbReference>
<keyword evidence="3" id="KW-1185">Reference proteome</keyword>
<evidence type="ECO:0000313" key="3">
    <source>
        <dbReference type="Proteomes" id="UP000000370"/>
    </source>
</evidence>
<dbReference type="SUPFAM" id="SSF53335">
    <property type="entry name" value="S-adenosyl-L-methionine-dependent methyltransferases"/>
    <property type="match status" value="1"/>
</dbReference>
<reference evidence="3" key="1">
    <citation type="submission" date="2007-11" db="EMBL/GenBank/DDBJ databases">
        <title>Complete genome sequence of Clostridium phytofermentans ISDg.</title>
        <authorList>
            <person name="Leschine S.B."/>
            <person name="Warnick T.A."/>
            <person name="Blanchard J.L."/>
            <person name="Schnell D.J."/>
            <person name="Petit E.L."/>
            <person name="LaTouf W.G."/>
            <person name="Copeland A."/>
            <person name="Lucas S."/>
            <person name="Lapidus A."/>
            <person name="Barry K."/>
            <person name="Glavina del Rio T."/>
            <person name="Dalin E."/>
            <person name="Tice H."/>
            <person name="Pitluck S."/>
            <person name="Kiss H."/>
            <person name="Brettin T."/>
            <person name="Bruce D."/>
            <person name="Detter J.C."/>
            <person name="Han C."/>
            <person name="Kuske C."/>
            <person name="Schmutz J."/>
            <person name="Larimer F."/>
            <person name="Land M."/>
            <person name="Hauser L."/>
            <person name="Kyrpides N."/>
            <person name="Kim E.A."/>
            <person name="Richardson P."/>
        </authorList>
    </citation>
    <scope>NUCLEOTIDE SEQUENCE [LARGE SCALE GENOMIC DNA]</scope>
    <source>
        <strain evidence="3">ATCC 700394 / DSM 18823 / ISDg</strain>
    </source>
</reference>
<evidence type="ECO:0000259" key="1">
    <source>
        <dbReference type="Pfam" id="PF08241"/>
    </source>
</evidence>
<dbReference type="OrthoDB" id="9808140at2"/>
<dbReference type="Pfam" id="PF08241">
    <property type="entry name" value="Methyltransf_11"/>
    <property type="match status" value="1"/>
</dbReference>
<dbReference type="HOGENOM" id="CLU_049749_5_1_9"/>
<dbReference type="STRING" id="357809.Cphy_3197"/>
<dbReference type="AlphaFoldDB" id="A9KRQ7"/>
<keyword evidence="2" id="KW-0808">Transferase</keyword>
<evidence type="ECO:0000313" key="2">
    <source>
        <dbReference type="EMBL" id="ABX43551.1"/>
    </source>
</evidence>
<organism evidence="2 3">
    <name type="scientific">Lachnoclostridium phytofermentans (strain ATCC 700394 / DSM 18823 / ISDg)</name>
    <name type="common">Clostridium phytofermentans</name>
    <dbReference type="NCBI Taxonomy" id="357809"/>
    <lineage>
        <taxon>Bacteria</taxon>
        <taxon>Bacillati</taxon>
        <taxon>Bacillota</taxon>
        <taxon>Clostridia</taxon>
        <taxon>Lachnospirales</taxon>
        <taxon>Lachnospiraceae</taxon>
    </lineage>
</organism>
<proteinExistence type="predicted"/>
<protein>
    <submittedName>
        <fullName evidence="2">Methyltransferase type 11</fullName>
    </submittedName>
</protein>
<accession>A9KRQ7</accession>
<dbReference type="GO" id="GO:0032259">
    <property type="term" value="P:methylation"/>
    <property type="evidence" value="ECO:0007669"/>
    <property type="project" value="UniProtKB-KW"/>
</dbReference>